<keyword evidence="1" id="KW-0418">Kinase</keyword>
<gene>
    <name evidence="3" type="ORF">FG486_07460</name>
</gene>
<dbReference type="CDD" id="cd16936">
    <property type="entry name" value="HATPase_RsbW-like"/>
    <property type="match status" value="1"/>
</dbReference>
<dbReference type="PANTHER" id="PTHR35526:SF3">
    <property type="entry name" value="ANTI-SIGMA-F FACTOR RSBW"/>
    <property type="match status" value="1"/>
</dbReference>
<name>A0A7V8RCX5_9SPHN</name>
<dbReference type="AlphaFoldDB" id="A0A7V8RCX5"/>
<keyword evidence="4" id="KW-1185">Reference proteome</keyword>
<dbReference type="EMBL" id="VDES01000002">
    <property type="protein sequence ID" value="MBA1374171.1"/>
    <property type="molecule type" value="Genomic_DNA"/>
</dbReference>
<evidence type="ECO:0000256" key="1">
    <source>
        <dbReference type="ARBA" id="ARBA00022527"/>
    </source>
</evidence>
<organism evidence="3 4">
    <name type="scientific">Sphingomonas ursincola</name>
    <dbReference type="NCBI Taxonomy" id="56361"/>
    <lineage>
        <taxon>Bacteria</taxon>
        <taxon>Pseudomonadati</taxon>
        <taxon>Pseudomonadota</taxon>
        <taxon>Alphaproteobacteria</taxon>
        <taxon>Sphingomonadales</taxon>
        <taxon>Sphingomonadaceae</taxon>
        <taxon>Sphingomonas</taxon>
    </lineage>
</organism>
<dbReference type="InterPro" id="IPR003594">
    <property type="entry name" value="HATPase_dom"/>
</dbReference>
<dbReference type="PANTHER" id="PTHR35526">
    <property type="entry name" value="ANTI-SIGMA-F FACTOR RSBW-RELATED"/>
    <property type="match status" value="1"/>
</dbReference>
<protein>
    <submittedName>
        <fullName evidence="3">ATP-binding protein</fullName>
    </submittedName>
</protein>
<dbReference type="RefSeq" id="WP_066279128.1">
    <property type="nucleotide sequence ID" value="NZ_BAAAGB010000001.1"/>
</dbReference>
<keyword evidence="3" id="KW-0067">ATP-binding</keyword>
<accession>A0A7V8RCX5</accession>
<evidence type="ECO:0000313" key="4">
    <source>
        <dbReference type="Proteomes" id="UP000589292"/>
    </source>
</evidence>
<evidence type="ECO:0000259" key="2">
    <source>
        <dbReference type="Pfam" id="PF13581"/>
    </source>
</evidence>
<dbReference type="InterPro" id="IPR050267">
    <property type="entry name" value="Anti-sigma-factor_SerPK"/>
</dbReference>
<feature type="domain" description="Histidine kinase/HSP90-like ATPase" evidence="2">
    <location>
        <begin position="18"/>
        <end position="134"/>
    </location>
</feature>
<dbReference type="GO" id="GO:0005524">
    <property type="term" value="F:ATP binding"/>
    <property type="evidence" value="ECO:0007669"/>
    <property type="project" value="UniProtKB-KW"/>
</dbReference>
<proteinExistence type="predicted"/>
<dbReference type="Pfam" id="PF13581">
    <property type="entry name" value="HATPase_c_2"/>
    <property type="match status" value="1"/>
</dbReference>
<evidence type="ECO:0000313" key="3">
    <source>
        <dbReference type="EMBL" id="MBA1374171.1"/>
    </source>
</evidence>
<dbReference type="InterPro" id="IPR036890">
    <property type="entry name" value="HATPase_C_sf"/>
</dbReference>
<dbReference type="GO" id="GO:0004674">
    <property type="term" value="F:protein serine/threonine kinase activity"/>
    <property type="evidence" value="ECO:0007669"/>
    <property type="project" value="UniProtKB-KW"/>
</dbReference>
<keyword evidence="3" id="KW-0547">Nucleotide-binding</keyword>
<keyword evidence="1" id="KW-0808">Transferase</keyword>
<keyword evidence="1" id="KW-0723">Serine/threonine-protein kinase</keyword>
<dbReference type="Proteomes" id="UP000589292">
    <property type="component" value="Unassembled WGS sequence"/>
</dbReference>
<comment type="caution">
    <text evidence="3">The sequence shown here is derived from an EMBL/GenBank/DDBJ whole genome shotgun (WGS) entry which is preliminary data.</text>
</comment>
<dbReference type="SUPFAM" id="SSF55874">
    <property type="entry name" value="ATPase domain of HSP90 chaperone/DNA topoisomerase II/histidine kinase"/>
    <property type="match status" value="1"/>
</dbReference>
<dbReference type="Gene3D" id="3.30.565.10">
    <property type="entry name" value="Histidine kinase-like ATPase, C-terminal domain"/>
    <property type="match status" value="1"/>
</dbReference>
<sequence length="138" mass="14958">MTSRNFNPYRCDLDGNGPESIHRAVAQAQAFAEEHSLSPMLSAKLAVLVEEAVTNVYEHGAVEGALSGWLELYPDPAGICIILADNGRPFDPREADEFDAPNAERGGGAGLAMIRAWAEIADYRREDGFNLLELVLLG</sequence>
<reference evidence="3 4" key="1">
    <citation type="journal article" date="1994" name="Int. J. Syst. Bacteriol.">
        <title>Phylogenetic positions of novel aerobic, bacteriochlorophyll a-containing bacteria and description of Roseococcus thiosulfatophilus gen. nov., sp. nov., Erythromicrobium ramosum gen. nov., sp. nov., and Erythrobacter litoralis sp. nov.</title>
        <authorList>
            <person name="Yurkov V."/>
            <person name="Stackebrandt E."/>
            <person name="Holmes A."/>
            <person name="Fuerst J.A."/>
            <person name="Hugenholtz P."/>
            <person name="Golecki J."/>
            <person name="Gad'on N."/>
            <person name="Gorlenko V.M."/>
            <person name="Kompantseva E.I."/>
            <person name="Drews G."/>
        </authorList>
    </citation>
    <scope>NUCLEOTIDE SEQUENCE [LARGE SCALE GENOMIC DNA]</scope>
    <source>
        <strain evidence="3 4">KR-99</strain>
    </source>
</reference>